<sequence length="1107" mass="122557">MSKPLSELVVLRRRFLRSVSLERDARSRTGLDGYIPTATALTARARIEAGLADPSSRAVSITGAYGTGKSAFALYLVHQLCLAPHGEKSEGLLPVLVTGGREPLIPALYRALEAAVSGQPSLEAPSLTARELAEQFGSKAKEAKKRIPGCQGLLVVVDELGKFLEFAADHPNESDPLALQELAELATRSEVPILVVTVLHQAFDEYAQSLGTVRRAEWQKVQGRFLDIPFGDGAEETVRLIGEAFEGEVPKAKPRAKRQVKAARALNIVPRSLDTDDEATAVFLGASALHPLTLLALPHVFKRFGQSERTLFSFLNSDEPQGFGAFLRNHGPEAQFRLDAVYDYVFATLASTIYSMPGYSKLWSQIQEAVSRCEGRGDLLEARIVKTVGVLHLLGDSARLPASAGVIAFALEEIASVDEVTAALERLTRATILTFRVFKNAYLPYEGSDIDVDERLGVARAALGNIASPASVVAKRIALSPVIARRHSYVYGVLRFFEMQLCTPEELSKAITKEPAHADGKLVLCLATEKAQQETSVALAQSLTTERPHVVVAACLVGETLNEAALAVEALAWVQDNTPELSQDSIAKREVAERHREAMQALEAHWEGLLTPESSTVFVWVGEPRTGDLQPLLSNAFDAAFHLSPIIRNELLNRRNLSSTAAAARRNLIEAMIVRSDQENLGITGFPAERMMYDTLLKATGLHGLHRASGEYDFLTTKPTDLTIRPTLKAIEDYLLGGDLTPKPVIGLYSLLQKRPYGLTEGVAPLLMILALLRWEDEILLYRASELIPQFDAPTAEWLLRRPQDYTVLGIRMSGERQAVVQRFARTLLRPKEGHTLVNITRRLYGWYRRLPHYTRVTLRLSARAKALRENFKEAKNPEQLFFVEMPRSLGVRPFTASSDDENVETFFAAWGEVNTEITGAYDALLKRLEKNLLDAFEESEVDDVRQRARALEGRVLERRLIGFVTRLSEPSLEGNAWIESVASAVVERDPELWGDDEETIFYQNLPQLLSGFHDAEDMAYSMDQAQRDGDDEERVALRISVAEMGKVETPARVLLLTRHKSGEAEQAVAQIREQAKDVLSKLQPKVRAAAVAYLMRELLQETEVSK</sequence>
<reference evidence="1 2" key="1">
    <citation type="submission" date="2020-08" db="EMBL/GenBank/DDBJ databases">
        <title>Genomic Encyclopedia of Type Strains, Phase IV (KMG-IV): sequencing the most valuable type-strain genomes for metagenomic binning, comparative biology and taxonomic classification.</title>
        <authorList>
            <person name="Goeker M."/>
        </authorList>
    </citation>
    <scope>NUCLEOTIDE SEQUENCE [LARGE SCALE GENOMIC DNA]</scope>
    <source>
        <strain evidence="1 2">DSM 23562</strain>
    </source>
</reference>
<dbReference type="InterPro" id="IPR027417">
    <property type="entry name" value="P-loop_NTPase"/>
</dbReference>
<evidence type="ECO:0000313" key="1">
    <source>
        <dbReference type="EMBL" id="MBB6050760.1"/>
    </source>
</evidence>
<dbReference type="EMBL" id="JACHGW010000002">
    <property type="protein sequence ID" value="MBB6050760.1"/>
    <property type="molecule type" value="Genomic_DNA"/>
</dbReference>
<organism evidence="1 2">
    <name type="scientific">Armatimonas rosea</name>
    <dbReference type="NCBI Taxonomy" id="685828"/>
    <lineage>
        <taxon>Bacteria</taxon>
        <taxon>Bacillati</taxon>
        <taxon>Armatimonadota</taxon>
        <taxon>Armatimonadia</taxon>
        <taxon>Armatimonadales</taxon>
        <taxon>Armatimonadaceae</taxon>
        <taxon>Armatimonas</taxon>
    </lineage>
</organism>
<dbReference type="RefSeq" id="WP_184196307.1">
    <property type="nucleotide sequence ID" value="NZ_JACHGW010000002.1"/>
</dbReference>
<protein>
    <submittedName>
        <fullName evidence="1">Uncharacterized protein</fullName>
    </submittedName>
</protein>
<dbReference type="AlphaFoldDB" id="A0A7W9W760"/>
<dbReference type="Proteomes" id="UP000520814">
    <property type="component" value="Unassembled WGS sequence"/>
</dbReference>
<name>A0A7W9W760_ARMRO</name>
<proteinExistence type="predicted"/>
<dbReference type="SUPFAM" id="SSF52540">
    <property type="entry name" value="P-loop containing nucleoside triphosphate hydrolases"/>
    <property type="match status" value="1"/>
</dbReference>
<comment type="caution">
    <text evidence="1">The sequence shown here is derived from an EMBL/GenBank/DDBJ whole genome shotgun (WGS) entry which is preliminary data.</text>
</comment>
<keyword evidence="2" id="KW-1185">Reference proteome</keyword>
<gene>
    <name evidence="1" type="ORF">HNQ39_002551</name>
</gene>
<evidence type="ECO:0000313" key="2">
    <source>
        <dbReference type="Proteomes" id="UP000520814"/>
    </source>
</evidence>
<accession>A0A7W9W760</accession>